<dbReference type="STRING" id="161896.UL81_09365"/>
<sequence length="200" mass="21589">MLTSTQRTQPGPNRTQGALSNHKNLPLALTEPAGHAIGKSRGGLSSKIHAGVDGHGRPLSLVVTGGQRNDGAMLQTVLEEIHIPRLGPGRARTRPDAVLADRGYATGVIRSHLRERGIVTVIPEKRDSIAARKRKGSKGGRPPAFDEEAYKGRNVVERAFSLAKQWRGLATRYDKLAVVYRGAVIVCALVTWLRVLGDTP</sequence>
<gene>
    <name evidence="1" type="ORF">UL81_09365</name>
</gene>
<dbReference type="Pfam" id="PF01609">
    <property type="entry name" value="DDE_Tnp_1"/>
    <property type="match status" value="1"/>
</dbReference>
<dbReference type="EMBL" id="CP011311">
    <property type="protein sequence ID" value="AKE39817.1"/>
    <property type="molecule type" value="Genomic_DNA"/>
</dbReference>
<accession>A0A0F6QX59</accession>
<dbReference type="Proteomes" id="UP000033566">
    <property type="component" value="Chromosome"/>
</dbReference>
<dbReference type="NCBIfam" id="NF033580">
    <property type="entry name" value="transpos_IS5_3"/>
    <property type="match status" value="1"/>
</dbReference>
<dbReference type="GO" id="GO:0006313">
    <property type="term" value="P:DNA transposition"/>
    <property type="evidence" value="ECO:0007669"/>
    <property type="project" value="InterPro"/>
</dbReference>
<evidence type="ECO:0000313" key="2">
    <source>
        <dbReference type="Proteomes" id="UP000033566"/>
    </source>
</evidence>
<protein>
    <submittedName>
        <fullName evidence="1">Transposase</fullName>
    </submittedName>
</protein>
<dbReference type="PATRIC" id="fig|161896.4.peg.1833"/>
<dbReference type="KEGG" id="ccj:UL81_09365"/>
<name>A0A0F6QX59_9CORY</name>
<dbReference type="PANTHER" id="PTHR30007">
    <property type="entry name" value="PHP DOMAIN PROTEIN"/>
    <property type="match status" value="1"/>
</dbReference>
<dbReference type="HOGENOM" id="CLU_055261_9_1_11"/>
<evidence type="ECO:0000313" key="1">
    <source>
        <dbReference type="EMBL" id="AKE39817.1"/>
    </source>
</evidence>
<dbReference type="PANTHER" id="PTHR30007:SF1">
    <property type="entry name" value="BLR1914 PROTEIN"/>
    <property type="match status" value="1"/>
</dbReference>
<dbReference type="GO" id="GO:0004803">
    <property type="term" value="F:transposase activity"/>
    <property type="evidence" value="ECO:0007669"/>
    <property type="project" value="InterPro"/>
</dbReference>
<dbReference type="AlphaFoldDB" id="A0A0F6QX59"/>
<dbReference type="RefSeq" id="WP_082099206.1">
    <property type="nucleotide sequence ID" value="NZ_CP027001.1"/>
</dbReference>
<organism evidence="1 2">
    <name type="scientific">Corynebacterium camporealensis</name>
    <dbReference type="NCBI Taxonomy" id="161896"/>
    <lineage>
        <taxon>Bacteria</taxon>
        <taxon>Bacillati</taxon>
        <taxon>Actinomycetota</taxon>
        <taxon>Actinomycetes</taxon>
        <taxon>Mycobacteriales</taxon>
        <taxon>Corynebacteriaceae</taxon>
        <taxon>Corynebacterium</taxon>
    </lineage>
</organism>
<dbReference type="InterPro" id="IPR002559">
    <property type="entry name" value="Transposase_11"/>
</dbReference>
<proteinExistence type="predicted"/>
<reference evidence="1 2" key="1">
    <citation type="journal article" date="2015" name="Genome Announc.">
        <title>Complete Genome Sequence of Corynebacterium camporealensis DSM 44610, Isolated from the Milk of a Manchega Sheep with Subclinical Mastitis.</title>
        <authorList>
            <person name="Ruckert C."/>
            <person name="Albersmeier A."/>
            <person name="Winkler A."/>
            <person name="Tauch A."/>
        </authorList>
    </citation>
    <scope>NUCLEOTIDE SEQUENCE [LARGE SCALE GENOMIC DNA]</scope>
    <source>
        <strain evidence="1 2">DSM 44610</strain>
    </source>
</reference>
<keyword evidence="2" id="KW-1185">Reference proteome</keyword>
<dbReference type="GO" id="GO:0003677">
    <property type="term" value="F:DNA binding"/>
    <property type="evidence" value="ECO:0007669"/>
    <property type="project" value="InterPro"/>
</dbReference>